<organism evidence="2 3">
    <name type="scientific">Streptomyces roseolus</name>
    <dbReference type="NCBI Taxonomy" id="67358"/>
    <lineage>
        <taxon>Bacteria</taxon>
        <taxon>Bacillati</taxon>
        <taxon>Actinomycetota</taxon>
        <taxon>Actinomycetes</taxon>
        <taxon>Kitasatosporales</taxon>
        <taxon>Streptomycetaceae</taxon>
        <taxon>Streptomyces</taxon>
    </lineage>
</organism>
<keyword evidence="3" id="KW-1185">Reference proteome</keyword>
<dbReference type="InterPro" id="IPR002059">
    <property type="entry name" value="CSP_DNA-bd"/>
</dbReference>
<feature type="domain" description="CSD" evidence="1">
    <location>
        <begin position="14"/>
        <end position="82"/>
    </location>
</feature>
<dbReference type="PROSITE" id="PS51857">
    <property type="entry name" value="CSD_2"/>
    <property type="match status" value="1"/>
</dbReference>
<dbReference type="Gene3D" id="2.40.50.140">
    <property type="entry name" value="Nucleic acid-binding proteins"/>
    <property type="match status" value="1"/>
</dbReference>
<accession>A0ABU4KHX0</accession>
<name>A0ABU4KHX0_9ACTN</name>
<evidence type="ECO:0000313" key="2">
    <source>
        <dbReference type="EMBL" id="MDX2297331.1"/>
    </source>
</evidence>
<proteinExistence type="predicted"/>
<gene>
    <name evidence="2" type="ORF">R2363_34775</name>
</gene>
<dbReference type="SUPFAM" id="SSF50249">
    <property type="entry name" value="Nucleic acid-binding proteins"/>
    <property type="match status" value="1"/>
</dbReference>
<sequence>MTRARSSRAKEADVSVGRVLEWHGEEGWGVLASDAVPGPVWAHFSDIEAEGFRELTVGGRVTFTVEEAEQDGYHWRAVRVWTEGDGRRP</sequence>
<evidence type="ECO:0000259" key="1">
    <source>
        <dbReference type="PROSITE" id="PS51857"/>
    </source>
</evidence>
<comment type="caution">
    <text evidence="2">The sequence shown here is derived from an EMBL/GenBank/DDBJ whole genome shotgun (WGS) entry which is preliminary data.</text>
</comment>
<evidence type="ECO:0000313" key="3">
    <source>
        <dbReference type="Proteomes" id="UP001278571"/>
    </source>
</evidence>
<dbReference type="InterPro" id="IPR012340">
    <property type="entry name" value="NA-bd_OB-fold"/>
</dbReference>
<dbReference type="EMBL" id="JAWJZF010000517">
    <property type="protein sequence ID" value="MDX2297331.1"/>
    <property type="molecule type" value="Genomic_DNA"/>
</dbReference>
<dbReference type="RefSeq" id="WP_319013459.1">
    <property type="nucleotide sequence ID" value="NZ_JAWJZF010000517.1"/>
</dbReference>
<dbReference type="Proteomes" id="UP001278571">
    <property type="component" value="Unassembled WGS sequence"/>
</dbReference>
<dbReference type="Pfam" id="PF00313">
    <property type="entry name" value="CSD"/>
    <property type="match status" value="1"/>
</dbReference>
<reference evidence="2 3" key="1">
    <citation type="submission" date="2023-10" db="EMBL/GenBank/DDBJ databases">
        <authorList>
            <person name="Wang X.X."/>
        </authorList>
    </citation>
    <scope>NUCLEOTIDE SEQUENCE [LARGE SCALE GENOMIC DNA]</scope>
    <source>
        <strain evidence="2 3">NBRC 12816</strain>
    </source>
</reference>
<protein>
    <submittedName>
        <fullName evidence="2">Cold shock domain-containing protein</fullName>
    </submittedName>
</protein>